<dbReference type="SUPFAM" id="SSF56228">
    <property type="entry name" value="Aldehyde ferredoxin oxidoreductase, N-terminal domain"/>
    <property type="match status" value="1"/>
</dbReference>
<sequence length="53" mass="6263">MYLYAGKIAKADLTQKKITIEETNRDWIDQYVGGMGLGFRYFFSQVRPDKHYV</sequence>
<proteinExistence type="predicted"/>
<comment type="caution">
    <text evidence="2">The sequence shown here is derived from an EMBL/GenBank/DDBJ whole genome shotgun (WGS) entry which is preliminary data.</text>
</comment>
<dbReference type="Gene3D" id="3.60.9.10">
    <property type="entry name" value="Aldehyde ferredoxin oxidoreductase, N-terminal domain"/>
    <property type="match status" value="1"/>
</dbReference>
<dbReference type="GO" id="GO:0051536">
    <property type="term" value="F:iron-sulfur cluster binding"/>
    <property type="evidence" value="ECO:0007669"/>
    <property type="project" value="InterPro"/>
</dbReference>
<dbReference type="AlphaFoldDB" id="A0A6V8PLF8"/>
<evidence type="ECO:0000313" key="2">
    <source>
        <dbReference type="EMBL" id="GFP33459.1"/>
    </source>
</evidence>
<dbReference type="EMBL" id="BLSA01000489">
    <property type="protein sequence ID" value="GFP33459.1"/>
    <property type="molecule type" value="Genomic_DNA"/>
</dbReference>
<feature type="domain" description="Aldehyde ferredoxin oxidoreductase N-terminal" evidence="1">
    <location>
        <begin position="6"/>
        <end position="50"/>
    </location>
</feature>
<dbReference type="GO" id="GO:0016625">
    <property type="term" value="F:oxidoreductase activity, acting on the aldehyde or oxo group of donors, iron-sulfur protein as acceptor"/>
    <property type="evidence" value="ECO:0007669"/>
    <property type="project" value="InterPro"/>
</dbReference>
<name>A0A6V8PLF8_9ACTN</name>
<protein>
    <recommendedName>
        <fullName evidence="1">Aldehyde ferredoxin oxidoreductase N-terminal domain-containing protein</fullName>
    </recommendedName>
</protein>
<evidence type="ECO:0000313" key="3">
    <source>
        <dbReference type="Proteomes" id="UP000568877"/>
    </source>
</evidence>
<dbReference type="Pfam" id="PF02730">
    <property type="entry name" value="AFOR_N"/>
    <property type="match status" value="1"/>
</dbReference>
<evidence type="ECO:0000259" key="1">
    <source>
        <dbReference type="Pfam" id="PF02730"/>
    </source>
</evidence>
<dbReference type="InterPro" id="IPR036503">
    <property type="entry name" value="Ald_Fedxn_OxRdtase_N_sf"/>
</dbReference>
<gene>
    <name evidence="2" type="ORF">HKBW3S42_01795</name>
</gene>
<dbReference type="Proteomes" id="UP000568877">
    <property type="component" value="Unassembled WGS sequence"/>
</dbReference>
<dbReference type="InterPro" id="IPR013983">
    <property type="entry name" value="Ald_Fedxn_OxRdtase_N"/>
</dbReference>
<accession>A0A6V8PLF8</accession>
<reference evidence="2 3" key="1">
    <citation type="journal article" date="2020" name="Front. Microbiol.">
        <title>Single-cell genomics of novel Actinobacteria with the Wood-Ljungdahl pathway discovered in a serpentinizing system.</title>
        <authorList>
            <person name="Merino N."/>
            <person name="Kawai M."/>
            <person name="Boyd E.S."/>
            <person name="Colman D.R."/>
            <person name="McGlynn S.E."/>
            <person name="Nealson K.H."/>
            <person name="Kurokawa K."/>
            <person name="Hongoh Y."/>
        </authorList>
    </citation>
    <scope>NUCLEOTIDE SEQUENCE [LARGE SCALE GENOMIC DNA]</scope>
    <source>
        <strain evidence="2 3">S42</strain>
    </source>
</reference>
<organism evidence="2 3">
    <name type="scientific">Candidatus Hakubella thermalkaliphila</name>
    <dbReference type="NCBI Taxonomy" id="2754717"/>
    <lineage>
        <taxon>Bacteria</taxon>
        <taxon>Bacillati</taxon>
        <taxon>Actinomycetota</taxon>
        <taxon>Actinomycetota incertae sedis</taxon>
        <taxon>Candidatus Hakubellales</taxon>
        <taxon>Candidatus Hakubellaceae</taxon>
        <taxon>Candidatus Hakubella</taxon>
    </lineage>
</organism>